<organism evidence="3 4">
    <name type="scientific">Cupriavidus yeoncheonensis</name>
    <dbReference type="NCBI Taxonomy" id="1462994"/>
    <lineage>
        <taxon>Bacteria</taxon>
        <taxon>Pseudomonadati</taxon>
        <taxon>Pseudomonadota</taxon>
        <taxon>Betaproteobacteria</taxon>
        <taxon>Burkholderiales</taxon>
        <taxon>Burkholderiaceae</taxon>
        <taxon>Cupriavidus</taxon>
    </lineage>
</organism>
<dbReference type="EMBL" id="CAJPUY010000045">
    <property type="protein sequence ID" value="CAG2158329.1"/>
    <property type="molecule type" value="Genomic_DNA"/>
</dbReference>
<dbReference type="CDD" id="cd22362">
    <property type="entry name" value="TnsA_endonuclease-like"/>
    <property type="match status" value="1"/>
</dbReference>
<gene>
    <name evidence="3" type="primary">tnsA</name>
    <name evidence="3" type="ORF">LMG31506_06332</name>
</gene>
<dbReference type="InterPro" id="IPR014832">
    <property type="entry name" value="TnsA_C"/>
</dbReference>
<dbReference type="Proteomes" id="UP000672934">
    <property type="component" value="Unassembled WGS sequence"/>
</dbReference>
<dbReference type="InterPro" id="IPR011335">
    <property type="entry name" value="Restrct_endonuc-II-like"/>
</dbReference>
<comment type="caution">
    <text evidence="3">The sequence shown here is derived from an EMBL/GenBank/DDBJ whole genome shotgun (WGS) entry which is preliminary data.</text>
</comment>
<dbReference type="RefSeq" id="WP_211951151.1">
    <property type="nucleotide sequence ID" value="NZ_CAJPUY010000045.1"/>
</dbReference>
<dbReference type="SUPFAM" id="SSF52980">
    <property type="entry name" value="Restriction endonuclease-like"/>
    <property type="match status" value="1"/>
</dbReference>
<protein>
    <submittedName>
        <fullName evidence="3">Transposon Tn7 transposition protein TnsA</fullName>
    </submittedName>
</protein>
<name>A0A916N802_9BURK</name>
<evidence type="ECO:0000259" key="2">
    <source>
        <dbReference type="Pfam" id="PF08722"/>
    </source>
</evidence>
<dbReference type="InterPro" id="IPR011856">
    <property type="entry name" value="tRNA_endonuc-like_dom_sf"/>
</dbReference>
<dbReference type="InterPro" id="IPR014833">
    <property type="entry name" value="TnsA_N"/>
</dbReference>
<dbReference type="Gene3D" id="3.40.1350.10">
    <property type="match status" value="1"/>
</dbReference>
<dbReference type="InterPro" id="IPR036388">
    <property type="entry name" value="WH-like_DNA-bd_sf"/>
</dbReference>
<keyword evidence="4" id="KW-1185">Reference proteome</keyword>
<evidence type="ECO:0000259" key="1">
    <source>
        <dbReference type="Pfam" id="PF08721"/>
    </source>
</evidence>
<feature type="domain" description="TnsA endonuclease N-terminal" evidence="2">
    <location>
        <begin position="76"/>
        <end position="161"/>
    </location>
</feature>
<sequence length="268" mass="30788">MARRYLNIGPSTFERLLKEGRGRGSGASYKPWREIHEYSSRGRKQITSCALTGFRAHHLFTDLEWYAFLDAWWDCTVTDIREQVPLLPLADTLGIATLLKIEHPFNRKVKFPIPQVLDLLITTTSGLKAWSVMTDSTWEAPRVQEKHELAKRYWADRNIPLERILGSALPKQRAENLDWIYAQRREKGAKPYVPGQHATYDAILDVVTRHGICLAAEVARHIESRRSMRRGEGMEAIRYLLAERWLVTDVNTGVLKQQCLIATPTNPL</sequence>
<evidence type="ECO:0000313" key="3">
    <source>
        <dbReference type="EMBL" id="CAG2158329.1"/>
    </source>
</evidence>
<proteinExistence type="predicted"/>
<dbReference type="Pfam" id="PF08722">
    <property type="entry name" value="Tn7_TnsA-like_N"/>
    <property type="match status" value="1"/>
</dbReference>
<dbReference type="Pfam" id="PF08721">
    <property type="entry name" value="Tn7_Tnp_TnsA_C"/>
    <property type="match status" value="1"/>
</dbReference>
<evidence type="ECO:0000313" key="4">
    <source>
        <dbReference type="Proteomes" id="UP000672934"/>
    </source>
</evidence>
<accession>A0A916N802</accession>
<feature type="domain" description="TnsA endonuclease C-terminal" evidence="1">
    <location>
        <begin position="170"/>
        <end position="249"/>
    </location>
</feature>
<dbReference type="AlphaFoldDB" id="A0A916N802"/>
<reference evidence="3" key="1">
    <citation type="submission" date="2021-03" db="EMBL/GenBank/DDBJ databases">
        <authorList>
            <person name="Peeters C."/>
        </authorList>
    </citation>
    <scope>NUCLEOTIDE SEQUENCE</scope>
    <source>
        <strain evidence="3">LMG 31506</strain>
    </source>
</reference>
<dbReference type="GO" id="GO:0003676">
    <property type="term" value="F:nucleic acid binding"/>
    <property type="evidence" value="ECO:0007669"/>
    <property type="project" value="InterPro"/>
</dbReference>
<dbReference type="Gene3D" id="1.10.10.10">
    <property type="entry name" value="Winged helix-like DNA-binding domain superfamily/Winged helix DNA-binding domain"/>
    <property type="match status" value="1"/>
</dbReference>